<keyword evidence="2" id="KW-0812">Transmembrane</keyword>
<gene>
    <name evidence="3" type="ORF">HKK74_12595</name>
</gene>
<keyword evidence="2" id="KW-0472">Membrane</keyword>
<feature type="region of interest" description="Disordered" evidence="1">
    <location>
        <begin position="1"/>
        <end position="415"/>
    </location>
</feature>
<evidence type="ECO:0000256" key="2">
    <source>
        <dbReference type="SAM" id="Phobius"/>
    </source>
</evidence>
<feature type="compositionally biased region" description="Low complexity" evidence="1">
    <location>
        <begin position="77"/>
        <end position="109"/>
    </location>
</feature>
<feature type="compositionally biased region" description="Low complexity" evidence="1">
    <location>
        <begin position="232"/>
        <end position="243"/>
    </location>
</feature>
<dbReference type="RefSeq" id="WP_187243360.1">
    <property type="nucleotide sequence ID" value="NZ_BAAAOK010000009.1"/>
</dbReference>
<comment type="caution">
    <text evidence="3">The sequence shown here is derived from an EMBL/GenBank/DDBJ whole genome shotgun (WGS) entry which is preliminary data.</text>
</comment>
<feature type="compositionally biased region" description="Polar residues" evidence="1">
    <location>
        <begin position="37"/>
        <end position="58"/>
    </location>
</feature>
<feature type="compositionally biased region" description="Polar residues" evidence="1">
    <location>
        <begin position="111"/>
        <end position="121"/>
    </location>
</feature>
<evidence type="ECO:0000313" key="4">
    <source>
        <dbReference type="Proteomes" id="UP000805614"/>
    </source>
</evidence>
<dbReference type="Proteomes" id="UP000805614">
    <property type="component" value="Unassembled WGS sequence"/>
</dbReference>
<keyword evidence="2" id="KW-1133">Transmembrane helix</keyword>
<keyword evidence="4" id="KW-1185">Reference proteome</keyword>
<feature type="compositionally biased region" description="Gly residues" evidence="1">
    <location>
        <begin position="7"/>
        <end position="19"/>
    </location>
</feature>
<feature type="compositionally biased region" description="Low complexity" evidence="1">
    <location>
        <begin position="197"/>
        <end position="219"/>
    </location>
</feature>
<organism evidence="3 4">
    <name type="scientific">Actinomadura alba</name>
    <dbReference type="NCBI Taxonomy" id="406431"/>
    <lineage>
        <taxon>Bacteria</taxon>
        <taxon>Bacillati</taxon>
        <taxon>Actinomycetota</taxon>
        <taxon>Actinomycetes</taxon>
        <taxon>Streptosporangiales</taxon>
        <taxon>Thermomonosporaceae</taxon>
        <taxon>Actinomadura</taxon>
    </lineage>
</organism>
<evidence type="ECO:0000256" key="1">
    <source>
        <dbReference type="SAM" id="MobiDB-lite"/>
    </source>
</evidence>
<protein>
    <submittedName>
        <fullName evidence="3">Uncharacterized protein</fullName>
    </submittedName>
</protein>
<feature type="compositionally biased region" description="Pro residues" evidence="1">
    <location>
        <begin position="66"/>
        <end position="75"/>
    </location>
</feature>
<proteinExistence type="predicted"/>
<sequence length="613" mass="63529">MTETAHGGPGGPAGTGGSGPQPWTSDSAAIDRWASESPLTGGSQPWTPSTEAQPTPSGTPAHGSPEPWPQPPGPGPASGNAPGASPERQWSPSQEPAPANAPAAEAWSPGGPSTQSWTPQFESAPAPAPNGTGPWATAEPLPEPLSGQVSSASAGGPPAMEADPWYSTPPPSATRPSADNGAHGTPQAWGPEPEPTPSWSQSPEPSPSWSQNPEPSPSWASEPDATQAWSVQQPAQQPTAQQPPAEPSDATQAWSSQYPAGQGPPAQSPQSPAAQSPAAQSWTPDANATQAWSAQPAPDGPGSWSGAGDQQGTGPTESIVPDSWFAGPREAPPPPEAPERWTPQPEPMNQDPWGHQPEPMNQDPWGRQPQADGAPAWGAQTPGGMAPMPHHDTAMLAPGYPPHDGPGHPQEGHRDRASRPLIFAVAGLVAVALVAVAFVMWPSGDKDPEGQRTPAAVQSTAKAADPAARQQATAVNSLLNQSAVSRGELGRALASAKRCKGLPAAIGGMQRVAQQRQQQVARAQALKVNALANGTQLRAHLAKSIQLSLDVDRAYLGWAQRAQGCKGRPKADANYQRGGQLSNQATISKQRFAALWSPVAKEQRLRPRTANQF</sequence>
<feature type="compositionally biased region" description="Low complexity" evidence="1">
    <location>
        <begin position="256"/>
        <end position="281"/>
    </location>
</feature>
<feature type="region of interest" description="Disordered" evidence="1">
    <location>
        <begin position="444"/>
        <end position="465"/>
    </location>
</feature>
<dbReference type="EMBL" id="JABVEC010000008">
    <property type="protein sequence ID" value="MBC6466335.1"/>
    <property type="molecule type" value="Genomic_DNA"/>
</dbReference>
<name>A0ABR7LNM1_9ACTN</name>
<feature type="compositionally biased region" description="Polar residues" evidence="1">
    <location>
        <begin position="282"/>
        <end position="293"/>
    </location>
</feature>
<evidence type="ECO:0000313" key="3">
    <source>
        <dbReference type="EMBL" id="MBC6466335.1"/>
    </source>
</evidence>
<feature type="transmembrane region" description="Helical" evidence="2">
    <location>
        <begin position="421"/>
        <end position="441"/>
    </location>
</feature>
<accession>A0ABR7LNM1</accession>
<reference evidence="3 4" key="1">
    <citation type="submission" date="2020-06" db="EMBL/GenBank/DDBJ databases">
        <title>Actinomadura xiongansis sp. nov., isolated from soil of Baiyangdian.</title>
        <authorList>
            <person name="Zhang X."/>
        </authorList>
    </citation>
    <scope>NUCLEOTIDE SEQUENCE [LARGE SCALE GENOMIC DNA]</scope>
    <source>
        <strain evidence="3 4">HBUM206468</strain>
    </source>
</reference>